<dbReference type="Proteomes" id="UP000034076">
    <property type="component" value="Unassembled WGS sequence"/>
</dbReference>
<keyword evidence="3" id="KW-0255">Endonuclease</keyword>
<dbReference type="GO" id="GO:0004519">
    <property type="term" value="F:endonuclease activity"/>
    <property type="evidence" value="ECO:0007669"/>
    <property type="project" value="UniProtKB-KW"/>
</dbReference>
<keyword evidence="3" id="KW-0378">Hydrolase</keyword>
<gene>
    <name evidence="3" type="ORF">CHK_1827</name>
</gene>
<dbReference type="InterPro" id="IPR035901">
    <property type="entry name" value="GIY-YIG_endonuc_sf"/>
</dbReference>
<accession>A0A0M2NJU2</accession>
<comment type="caution">
    <text evidence="3">The sequence shown here is derived from an EMBL/GenBank/DDBJ whole genome shotgun (WGS) entry which is preliminary data.</text>
</comment>
<evidence type="ECO:0000256" key="1">
    <source>
        <dbReference type="ARBA" id="ARBA00007435"/>
    </source>
</evidence>
<dbReference type="RefSeq" id="WP_046443685.1">
    <property type="nucleotide sequence ID" value="NZ_LAYJ01000102.1"/>
</dbReference>
<dbReference type="EMBL" id="LAYJ01000102">
    <property type="protein sequence ID" value="KKI50712.1"/>
    <property type="molecule type" value="Genomic_DNA"/>
</dbReference>
<dbReference type="AlphaFoldDB" id="A0A0M2NJU2"/>
<dbReference type="InterPro" id="IPR050190">
    <property type="entry name" value="UPF0213_domain"/>
</dbReference>
<keyword evidence="3" id="KW-0540">Nuclease</keyword>
<dbReference type="Gene3D" id="3.40.1440.10">
    <property type="entry name" value="GIY-YIG endonuclease"/>
    <property type="match status" value="1"/>
</dbReference>
<evidence type="ECO:0000313" key="3">
    <source>
        <dbReference type="EMBL" id="KKI50712.1"/>
    </source>
</evidence>
<sequence length="86" mass="9759">MEKQNCIYILLCADGTLYTGWTNDISKRLNAHKSGNGAKYTKARRPVKLVYLECADSKQAAMRREYEIKQLSRGEKLALIERAAPP</sequence>
<dbReference type="OrthoDB" id="9807770at2"/>
<dbReference type="PROSITE" id="PS50164">
    <property type="entry name" value="GIY_YIG"/>
    <property type="match status" value="1"/>
</dbReference>
<dbReference type="InterPro" id="IPR000305">
    <property type="entry name" value="GIY-YIG_endonuc"/>
</dbReference>
<dbReference type="CDD" id="cd10456">
    <property type="entry name" value="GIY-YIG_UPF0213"/>
    <property type="match status" value="1"/>
</dbReference>
<dbReference type="PATRIC" id="fig|270498.16.peg.1094"/>
<dbReference type="PANTHER" id="PTHR34477">
    <property type="entry name" value="UPF0213 PROTEIN YHBQ"/>
    <property type="match status" value="1"/>
</dbReference>
<keyword evidence="4" id="KW-1185">Reference proteome</keyword>
<evidence type="ECO:0000259" key="2">
    <source>
        <dbReference type="PROSITE" id="PS50164"/>
    </source>
</evidence>
<reference evidence="3 4" key="1">
    <citation type="submission" date="2015-04" db="EMBL/GenBank/DDBJ databases">
        <title>Draft genome sequence of bacteremic isolate Catabacter hongkongensis type strain HKU16T.</title>
        <authorList>
            <person name="Lau S.K."/>
            <person name="Teng J.L."/>
            <person name="Huang Y."/>
            <person name="Curreem S.O."/>
            <person name="Tsui S.K."/>
            <person name="Woo P.C."/>
        </authorList>
    </citation>
    <scope>NUCLEOTIDE SEQUENCE [LARGE SCALE GENOMIC DNA]</scope>
    <source>
        <strain evidence="3 4">HKU16</strain>
    </source>
</reference>
<dbReference type="STRING" id="270498.CHK_1827"/>
<evidence type="ECO:0000313" key="4">
    <source>
        <dbReference type="Proteomes" id="UP000034076"/>
    </source>
</evidence>
<organism evidence="3 4">
    <name type="scientific">Christensenella hongkongensis</name>
    <dbReference type="NCBI Taxonomy" id="270498"/>
    <lineage>
        <taxon>Bacteria</taxon>
        <taxon>Bacillati</taxon>
        <taxon>Bacillota</taxon>
        <taxon>Clostridia</taxon>
        <taxon>Christensenellales</taxon>
        <taxon>Christensenellaceae</taxon>
        <taxon>Christensenella</taxon>
    </lineage>
</organism>
<dbReference type="PANTHER" id="PTHR34477:SF1">
    <property type="entry name" value="UPF0213 PROTEIN YHBQ"/>
    <property type="match status" value="1"/>
</dbReference>
<dbReference type="Pfam" id="PF01541">
    <property type="entry name" value="GIY-YIG"/>
    <property type="match status" value="1"/>
</dbReference>
<dbReference type="SUPFAM" id="SSF82771">
    <property type="entry name" value="GIY-YIG endonuclease"/>
    <property type="match status" value="1"/>
</dbReference>
<proteinExistence type="inferred from homology"/>
<protein>
    <submittedName>
        <fullName evidence="3">Endonuclease</fullName>
    </submittedName>
</protein>
<feature type="domain" description="GIY-YIG" evidence="2">
    <location>
        <begin position="3"/>
        <end position="78"/>
    </location>
</feature>
<comment type="similarity">
    <text evidence="1">Belongs to the UPF0213 family.</text>
</comment>
<name>A0A0M2NJU2_9FIRM</name>